<feature type="domain" description="DUF3598" evidence="1">
    <location>
        <begin position="5"/>
        <end position="136"/>
    </location>
</feature>
<accession>A0ABV0JZF9</accession>
<proteinExistence type="predicted"/>
<evidence type="ECO:0000259" key="2">
    <source>
        <dbReference type="Pfam" id="PF21053"/>
    </source>
</evidence>
<dbReference type="RefSeq" id="WP_190699203.1">
    <property type="nucleotide sequence ID" value="NZ_JAMPKX010000001.1"/>
</dbReference>
<evidence type="ECO:0000259" key="1">
    <source>
        <dbReference type="Pfam" id="PF12204"/>
    </source>
</evidence>
<comment type="caution">
    <text evidence="3">The sequence shown here is derived from an EMBL/GenBank/DDBJ whole genome shotgun (WGS) entry which is preliminary data.</text>
</comment>
<keyword evidence="4" id="KW-1185">Reference proteome</keyword>
<dbReference type="PANTHER" id="PTHR33404:SF1">
    <property type="entry name" value="SLL0497 PROTEIN"/>
    <property type="match status" value="1"/>
</dbReference>
<dbReference type="PANTHER" id="PTHR33404">
    <property type="entry name" value="CELL DIVISION TOPOLOGICAL SPECIFICITY FACTOR HOMOLOG, CHLOROPLASTIC"/>
    <property type="match status" value="1"/>
</dbReference>
<dbReference type="Gene3D" id="2.40.128.20">
    <property type="match status" value="2"/>
</dbReference>
<reference evidence="3 4" key="1">
    <citation type="submission" date="2022-04" db="EMBL/GenBank/DDBJ databases">
        <title>Positive selection, recombination, and allopatry shape intraspecific diversity of widespread and dominant cyanobacteria.</title>
        <authorList>
            <person name="Wei J."/>
            <person name="Shu W."/>
            <person name="Hu C."/>
        </authorList>
    </citation>
    <scope>NUCLEOTIDE SEQUENCE [LARGE SCALE GENOMIC DNA]</scope>
    <source>
        <strain evidence="3 4">DQ-A4</strain>
    </source>
</reference>
<dbReference type="Proteomes" id="UP001482513">
    <property type="component" value="Unassembled WGS sequence"/>
</dbReference>
<organism evidence="3 4">
    <name type="scientific">Leptolyngbya subtilissima DQ-A4</name>
    <dbReference type="NCBI Taxonomy" id="2933933"/>
    <lineage>
        <taxon>Bacteria</taxon>
        <taxon>Bacillati</taxon>
        <taxon>Cyanobacteriota</taxon>
        <taxon>Cyanophyceae</taxon>
        <taxon>Leptolyngbyales</taxon>
        <taxon>Leptolyngbyaceae</taxon>
        <taxon>Leptolyngbya group</taxon>
        <taxon>Leptolyngbya</taxon>
    </lineage>
</organism>
<feature type="domain" description="Biogenesis factor required for ATP synthase 1-like C-terminal" evidence="2">
    <location>
        <begin position="141"/>
        <end position="276"/>
    </location>
</feature>
<evidence type="ECO:0000313" key="3">
    <source>
        <dbReference type="EMBL" id="MEP0945829.1"/>
    </source>
</evidence>
<dbReference type="SUPFAM" id="SSF50814">
    <property type="entry name" value="Lipocalins"/>
    <property type="match status" value="2"/>
</dbReference>
<protein>
    <submittedName>
        <fullName evidence="3">DUF3598 family protein</fullName>
    </submittedName>
</protein>
<evidence type="ECO:0000313" key="4">
    <source>
        <dbReference type="Proteomes" id="UP001482513"/>
    </source>
</evidence>
<name>A0ABV0JZF9_9CYAN</name>
<dbReference type="EMBL" id="JAMPKX010000001">
    <property type="protein sequence ID" value="MEP0945829.1"/>
    <property type="molecule type" value="Genomic_DNA"/>
</dbReference>
<dbReference type="InterPro" id="IPR048378">
    <property type="entry name" value="BFA1-like_C"/>
</dbReference>
<sequence length="276" mass="30139">MTSASTQWARLLKNQGTWVGSFTQVSPTGEILQDTPSEVALIPLNEGNTMRQEIRKRPPGQPPSETVLEYSSLGRGVLFCETGAFSQGSIQRSPVSEFGAELGLIHGSDRLRVAQVFPRQPTLGSLTLIREHLAGTEPTPRPMLTVDQLIGTWVGEATTVFPDWQPQRSMATRLEIQPGSDRAITQTLTFGNSPSIQSQGQLVGSTLRFEQGSQPVTVLLLPGGASTTFPTEIQSGQPLFLEAGWLITPTLRQRLIRTYNAQGTWESLTLVTEQKV</sequence>
<dbReference type="Pfam" id="PF21053">
    <property type="entry name" value="BFA1_C"/>
    <property type="match status" value="1"/>
</dbReference>
<dbReference type="Pfam" id="PF12204">
    <property type="entry name" value="DUF3598_N"/>
    <property type="match status" value="1"/>
</dbReference>
<dbReference type="InterPro" id="IPR022017">
    <property type="entry name" value="BFA1-like_DUF3598"/>
</dbReference>
<gene>
    <name evidence="3" type="ORF">NC992_02990</name>
</gene>
<dbReference type="InterPro" id="IPR012674">
    <property type="entry name" value="Calycin"/>
</dbReference>